<dbReference type="Proteomes" id="UP001627154">
    <property type="component" value="Unassembled WGS sequence"/>
</dbReference>
<sequence>MFFFRIFSLVKDPRLHRNFYPTSLQCLLPLEDKTSTLAFSKQVKRMAIKFHRSLRSYLKYKATRHSRGTRSTHATRLLPPLNNPQLLHTPIHTYRRLQSNLPIEILVWHDYTVRLLSYARVRSPLRELQLGAASKKLNVLLSWYNRSGALQRL</sequence>
<gene>
    <name evidence="1" type="ORF">TKK_019516</name>
</gene>
<keyword evidence="2" id="KW-1185">Reference proteome</keyword>
<organism evidence="1 2">
    <name type="scientific">Trichogramma kaykai</name>
    <dbReference type="NCBI Taxonomy" id="54128"/>
    <lineage>
        <taxon>Eukaryota</taxon>
        <taxon>Metazoa</taxon>
        <taxon>Ecdysozoa</taxon>
        <taxon>Arthropoda</taxon>
        <taxon>Hexapoda</taxon>
        <taxon>Insecta</taxon>
        <taxon>Pterygota</taxon>
        <taxon>Neoptera</taxon>
        <taxon>Endopterygota</taxon>
        <taxon>Hymenoptera</taxon>
        <taxon>Apocrita</taxon>
        <taxon>Proctotrupomorpha</taxon>
        <taxon>Chalcidoidea</taxon>
        <taxon>Trichogrammatidae</taxon>
        <taxon>Trichogramma</taxon>
    </lineage>
</organism>
<dbReference type="EMBL" id="JBJJXI010000169">
    <property type="protein sequence ID" value="KAL3384684.1"/>
    <property type="molecule type" value="Genomic_DNA"/>
</dbReference>
<name>A0ABD2VVN8_9HYME</name>
<reference evidence="1 2" key="1">
    <citation type="journal article" date="2024" name="bioRxiv">
        <title>A reference genome for Trichogramma kaykai: A tiny desert-dwelling parasitoid wasp with competing sex-ratio distorters.</title>
        <authorList>
            <person name="Culotta J."/>
            <person name="Lindsey A.R."/>
        </authorList>
    </citation>
    <scope>NUCLEOTIDE SEQUENCE [LARGE SCALE GENOMIC DNA]</scope>
    <source>
        <strain evidence="1 2">KSX58</strain>
    </source>
</reference>
<evidence type="ECO:0000313" key="1">
    <source>
        <dbReference type="EMBL" id="KAL3384684.1"/>
    </source>
</evidence>
<dbReference type="AlphaFoldDB" id="A0ABD2VVN8"/>
<comment type="caution">
    <text evidence="1">The sequence shown here is derived from an EMBL/GenBank/DDBJ whole genome shotgun (WGS) entry which is preliminary data.</text>
</comment>
<evidence type="ECO:0000313" key="2">
    <source>
        <dbReference type="Proteomes" id="UP001627154"/>
    </source>
</evidence>
<protein>
    <submittedName>
        <fullName evidence="1">Uncharacterized protein</fullName>
    </submittedName>
</protein>
<proteinExistence type="predicted"/>
<accession>A0ABD2VVN8</accession>